<feature type="transmembrane region" description="Helical" evidence="6">
    <location>
        <begin position="194"/>
        <end position="213"/>
    </location>
</feature>
<reference evidence="8 9" key="1">
    <citation type="submission" date="2023-06" db="EMBL/GenBank/DDBJ databases">
        <title>Marinobacter azerbaijanicus a moderately halophilic, isolated from Urmia Lake in Azerbaijan region of Iran.</title>
        <authorList>
            <person name="Sanchez-Porro C."/>
            <person name="Aghdam E.M."/>
            <person name="Saheb S.M."/>
            <person name="Tarhriz V."/>
            <person name="Kazemi E."/>
            <person name="Ammozegar M.A."/>
            <person name="Ventosa A."/>
            <person name="Hejazi M.S."/>
        </authorList>
    </citation>
    <scope>NUCLEOTIDE SEQUENCE [LARGE SCALE GENOMIC DNA]</scope>
    <source>
        <strain evidence="8 9">TBZ242</strain>
    </source>
</reference>
<evidence type="ECO:0000256" key="5">
    <source>
        <dbReference type="ARBA" id="ARBA00023136"/>
    </source>
</evidence>
<keyword evidence="9" id="KW-1185">Reference proteome</keyword>
<dbReference type="InterPro" id="IPR032816">
    <property type="entry name" value="VTT_dom"/>
</dbReference>
<feature type="domain" description="VTT" evidence="7">
    <location>
        <begin position="70"/>
        <end position="186"/>
    </location>
</feature>
<keyword evidence="2 6" id="KW-1003">Cell membrane</keyword>
<dbReference type="PANTHER" id="PTHR12677:SF59">
    <property type="entry name" value="GOLGI APPARATUS MEMBRANE PROTEIN TVP38-RELATED"/>
    <property type="match status" value="1"/>
</dbReference>
<proteinExistence type="inferred from homology"/>
<keyword evidence="4 6" id="KW-1133">Transmembrane helix</keyword>
<dbReference type="EMBL" id="JASSVS010000009">
    <property type="protein sequence ID" value="MDL0432738.1"/>
    <property type="molecule type" value="Genomic_DNA"/>
</dbReference>
<sequence length="231" mass="24783">MTIPSSLPFRLGMAAAVALLMALLWLVLRELGMPASLSPAALSVWLNGQGVWGPVFLFLMMVLAVVVGPIPTLPVSAASGLAFGMLTGTLLAAVGALTGAMIAFFVARVLGREILREKLSSHPVFASDGSQRLLFWTVFLTRLIPLFSFALISYAAGVTAIHGWRFAVASLLGMLPMTFVFAGLGNTFELNPTLTVSAAALVLVVMSALPWYLSRKPHSRLARWINLYRQP</sequence>
<accession>A0ABT7IHW1</accession>
<gene>
    <name evidence="8" type="ORF">QPM17_16470</name>
</gene>
<evidence type="ECO:0000256" key="2">
    <source>
        <dbReference type="ARBA" id="ARBA00022475"/>
    </source>
</evidence>
<organism evidence="8 9">
    <name type="scientific">Marinobacter azerbaijanicus</name>
    <dbReference type="NCBI Taxonomy" id="3050455"/>
    <lineage>
        <taxon>Bacteria</taxon>
        <taxon>Pseudomonadati</taxon>
        <taxon>Pseudomonadota</taxon>
        <taxon>Gammaproteobacteria</taxon>
        <taxon>Pseudomonadales</taxon>
        <taxon>Marinobacteraceae</taxon>
        <taxon>Marinobacter</taxon>
    </lineage>
</organism>
<keyword evidence="3 6" id="KW-0812">Transmembrane</keyword>
<evidence type="ECO:0000313" key="9">
    <source>
        <dbReference type="Proteomes" id="UP001227964"/>
    </source>
</evidence>
<dbReference type="Proteomes" id="UP001227964">
    <property type="component" value="Unassembled WGS sequence"/>
</dbReference>
<comment type="similarity">
    <text evidence="6">Belongs to the TVP38/TMEM64 family.</text>
</comment>
<evidence type="ECO:0000256" key="4">
    <source>
        <dbReference type="ARBA" id="ARBA00022989"/>
    </source>
</evidence>
<evidence type="ECO:0000256" key="3">
    <source>
        <dbReference type="ARBA" id="ARBA00022692"/>
    </source>
</evidence>
<dbReference type="RefSeq" id="WP_285392010.1">
    <property type="nucleotide sequence ID" value="NZ_JASSVS010000009.1"/>
</dbReference>
<evidence type="ECO:0000313" key="8">
    <source>
        <dbReference type="EMBL" id="MDL0432738.1"/>
    </source>
</evidence>
<comment type="caution">
    <text evidence="8">The sequence shown here is derived from an EMBL/GenBank/DDBJ whole genome shotgun (WGS) entry which is preliminary data.</text>
</comment>
<feature type="transmembrane region" description="Helical" evidence="6">
    <location>
        <begin position="82"/>
        <end position="107"/>
    </location>
</feature>
<dbReference type="Pfam" id="PF09335">
    <property type="entry name" value="VTT_dom"/>
    <property type="match status" value="1"/>
</dbReference>
<keyword evidence="5 6" id="KW-0472">Membrane</keyword>
<evidence type="ECO:0000256" key="6">
    <source>
        <dbReference type="RuleBase" id="RU366058"/>
    </source>
</evidence>
<evidence type="ECO:0000259" key="7">
    <source>
        <dbReference type="Pfam" id="PF09335"/>
    </source>
</evidence>
<comment type="subcellular location">
    <subcellularLocation>
        <location evidence="1 6">Cell membrane</location>
        <topology evidence="1 6">Multi-pass membrane protein</topology>
    </subcellularLocation>
</comment>
<evidence type="ECO:0000256" key="1">
    <source>
        <dbReference type="ARBA" id="ARBA00004651"/>
    </source>
</evidence>
<dbReference type="PANTHER" id="PTHR12677">
    <property type="entry name" value="GOLGI APPARATUS MEMBRANE PROTEIN TVP38-RELATED"/>
    <property type="match status" value="1"/>
</dbReference>
<dbReference type="InterPro" id="IPR015414">
    <property type="entry name" value="TMEM64"/>
</dbReference>
<feature type="transmembrane region" description="Helical" evidence="6">
    <location>
        <begin position="166"/>
        <end position="188"/>
    </location>
</feature>
<protein>
    <recommendedName>
        <fullName evidence="6">TVP38/TMEM64 family membrane protein</fullName>
    </recommendedName>
</protein>
<feature type="transmembrane region" description="Helical" evidence="6">
    <location>
        <begin position="50"/>
        <end position="70"/>
    </location>
</feature>
<name>A0ABT7IHW1_9GAMM</name>
<feature type="transmembrane region" description="Helical" evidence="6">
    <location>
        <begin position="133"/>
        <end position="154"/>
    </location>
</feature>